<name>A0A8T1XPH9_ARASU</name>
<dbReference type="PANTHER" id="PTHR47955">
    <property type="entry name" value="CYTOCHROME P450 FAMILY 71 PROTEIN"/>
    <property type="match status" value="1"/>
</dbReference>
<comment type="subcellular location">
    <subcellularLocation>
        <location evidence="1">Membrane</location>
    </subcellularLocation>
</comment>
<sequence length="113" mass="12876">MFIKSRSKRTTTKLNPPPSPWRLPVIGNLHQLSLHPHRSLHSLSLRYGPLMLLHFGRVPTLVVSSADMAHDVMKTNDLKFADRPKRKAVSTFLNGGRDVAFSPYGESWRQFKV</sequence>
<evidence type="ECO:0000256" key="2">
    <source>
        <dbReference type="ARBA" id="ARBA00010617"/>
    </source>
</evidence>
<dbReference type="EMBL" id="JAEFBJ010000013">
    <property type="protein sequence ID" value="KAG7536470.1"/>
    <property type="molecule type" value="Genomic_DNA"/>
</dbReference>
<reference evidence="8 9" key="1">
    <citation type="submission" date="2020-12" db="EMBL/GenBank/DDBJ databases">
        <title>Concerted genomic and epigenomic changes stabilize Arabidopsis allopolyploids.</title>
        <authorList>
            <person name="Chen Z."/>
        </authorList>
    </citation>
    <scope>NUCLEOTIDE SEQUENCE [LARGE SCALE GENOMIC DNA]</scope>
    <source>
        <strain evidence="8">As9502</strain>
        <tissue evidence="8">Leaf</tissue>
    </source>
</reference>
<dbReference type="AlphaFoldDB" id="A0A8T1XPH9"/>
<keyword evidence="9" id="KW-1185">Reference proteome</keyword>
<evidence type="ECO:0000313" key="8">
    <source>
        <dbReference type="EMBL" id="KAG7536470.1"/>
    </source>
</evidence>
<keyword evidence="3" id="KW-0812">Transmembrane</keyword>
<gene>
    <name evidence="8" type="ORF">ISN44_As13g004170</name>
</gene>
<keyword evidence="4" id="KW-0479">Metal-binding</keyword>
<dbReference type="GO" id="GO:0005506">
    <property type="term" value="F:iron ion binding"/>
    <property type="evidence" value="ECO:0007669"/>
    <property type="project" value="InterPro"/>
</dbReference>
<evidence type="ECO:0000256" key="4">
    <source>
        <dbReference type="ARBA" id="ARBA00022723"/>
    </source>
</evidence>
<dbReference type="GO" id="GO:0020037">
    <property type="term" value="F:heme binding"/>
    <property type="evidence" value="ECO:0007669"/>
    <property type="project" value="InterPro"/>
</dbReference>
<dbReference type="GO" id="GO:0016705">
    <property type="term" value="F:oxidoreductase activity, acting on paired donors, with incorporation or reduction of molecular oxygen"/>
    <property type="evidence" value="ECO:0007669"/>
    <property type="project" value="InterPro"/>
</dbReference>
<evidence type="ECO:0000256" key="1">
    <source>
        <dbReference type="ARBA" id="ARBA00004370"/>
    </source>
</evidence>
<accession>A0A8T1XPH9</accession>
<dbReference type="PANTHER" id="PTHR47955:SF15">
    <property type="entry name" value="CYTOCHROME P450 71A2-LIKE"/>
    <property type="match status" value="1"/>
</dbReference>
<dbReference type="Proteomes" id="UP000694251">
    <property type="component" value="Chromosome 13"/>
</dbReference>
<dbReference type="InterPro" id="IPR001128">
    <property type="entry name" value="Cyt_P450"/>
</dbReference>
<evidence type="ECO:0000256" key="3">
    <source>
        <dbReference type="ARBA" id="ARBA00022692"/>
    </source>
</evidence>
<dbReference type="GO" id="GO:0004497">
    <property type="term" value="F:monooxygenase activity"/>
    <property type="evidence" value="ECO:0007669"/>
    <property type="project" value="InterPro"/>
</dbReference>
<proteinExistence type="inferred from homology"/>
<evidence type="ECO:0000256" key="7">
    <source>
        <dbReference type="ARBA" id="ARBA00023136"/>
    </source>
</evidence>
<dbReference type="Pfam" id="PF00067">
    <property type="entry name" value="p450"/>
    <property type="match status" value="1"/>
</dbReference>
<evidence type="ECO:0000256" key="6">
    <source>
        <dbReference type="ARBA" id="ARBA00023004"/>
    </source>
</evidence>
<dbReference type="GO" id="GO:0016020">
    <property type="term" value="C:membrane"/>
    <property type="evidence" value="ECO:0007669"/>
    <property type="project" value="UniProtKB-SubCell"/>
</dbReference>
<evidence type="ECO:0000313" key="9">
    <source>
        <dbReference type="Proteomes" id="UP000694251"/>
    </source>
</evidence>
<protein>
    <submittedName>
        <fullName evidence="8">Cytochrome P450 superfamily</fullName>
    </submittedName>
</protein>
<comment type="similarity">
    <text evidence="2">Belongs to the cytochrome P450 family.</text>
</comment>
<comment type="caution">
    <text evidence="8">The sequence shown here is derived from an EMBL/GenBank/DDBJ whole genome shotgun (WGS) entry which is preliminary data.</text>
</comment>
<organism evidence="8 9">
    <name type="scientific">Arabidopsis suecica</name>
    <name type="common">Swedish thale-cress</name>
    <name type="synonym">Cardaminopsis suecica</name>
    <dbReference type="NCBI Taxonomy" id="45249"/>
    <lineage>
        <taxon>Eukaryota</taxon>
        <taxon>Viridiplantae</taxon>
        <taxon>Streptophyta</taxon>
        <taxon>Embryophyta</taxon>
        <taxon>Tracheophyta</taxon>
        <taxon>Spermatophyta</taxon>
        <taxon>Magnoliopsida</taxon>
        <taxon>eudicotyledons</taxon>
        <taxon>Gunneridae</taxon>
        <taxon>Pentapetalae</taxon>
        <taxon>rosids</taxon>
        <taxon>malvids</taxon>
        <taxon>Brassicales</taxon>
        <taxon>Brassicaceae</taxon>
        <taxon>Camelineae</taxon>
        <taxon>Arabidopsis</taxon>
    </lineage>
</organism>
<evidence type="ECO:0000256" key="5">
    <source>
        <dbReference type="ARBA" id="ARBA00022989"/>
    </source>
</evidence>
<keyword evidence="5" id="KW-1133">Transmembrane helix</keyword>
<keyword evidence="7" id="KW-0472">Membrane</keyword>
<keyword evidence="6" id="KW-0408">Iron</keyword>
<dbReference type="OrthoDB" id="989221at2759"/>